<dbReference type="AlphaFoldDB" id="A0A9X6SPY6"/>
<evidence type="ECO:0000256" key="1">
    <source>
        <dbReference type="ARBA" id="ARBA00034117"/>
    </source>
</evidence>
<organism evidence="3 5">
    <name type="scientific">Bacillus thuringiensis</name>
    <dbReference type="NCBI Taxonomy" id="1428"/>
    <lineage>
        <taxon>Bacteria</taxon>
        <taxon>Bacillati</taxon>
        <taxon>Bacillota</taxon>
        <taxon>Bacilli</taxon>
        <taxon>Bacillales</taxon>
        <taxon>Bacillaceae</taxon>
        <taxon>Bacillus</taxon>
        <taxon>Bacillus cereus group</taxon>
    </lineage>
</organism>
<dbReference type="InterPro" id="IPR006829">
    <property type="entry name" value="LXG_dom"/>
</dbReference>
<evidence type="ECO:0000259" key="2">
    <source>
        <dbReference type="PROSITE" id="PS51756"/>
    </source>
</evidence>
<proteinExistence type="inferred from homology"/>
<evidence type="ECO:0000313" key="3">
    <source>
        <dbReference type="EMBL" id="AQY38362.1"/>
    </source>
</evidence>
<name>A0A9X6SPY6_BACTU</name>
<dbReference type="EMBL" id="CP020002">
    <property type="protein sequence ID" value="AQY38362.1"/>
    <property type="molecule type" value="Genomic_DNA"/>
</dbReference>
<feature type="domain" description="LXG" evidence="2">
    <location>
        <begin position="1"/>
        <end position="217"/>
    </location>
</feature>
<evidence type="ECO:0000313" key="4">
    <source>
        <dbReference type="EMBL" id="MDZ5475519.1"/>
    </source>
</evidence>
<comment type="similarity">
    <text evidence="1">In the N-terminal section; belongs to the LXG family.</text>
</comment>
<dbReference type="Proteomes" id="UP001292252">
    <property type="component" value="Unassembled WGS sequence"/>
</dbReference>
<dbReference type="Proteomes" id="UP000191057">
    <property type="component" value="Chromosome"/>
</dbReference>
<accession>A0A9X6SPY6</accession>
<dbReference type="InterPro" id="IPR051768">
    <property type="entry name" value="Bact_secretion_toxin"/>
</dbReference>
<reference evidence="4" key="2">
    <citation type="submission" date="2023-12" db="EMBL/GenBank/DDBJ databases">
        <title>Genome sequence of Bacillus thuringiensis strain SS10.</title>
        <authorList>
            <person name="Rouis S."/>
        </authorList>
    </citation>
    <scope>NUCLEOTIDE SEQUENCE</scope>
    <source>
        <strain evidence="4">SS10</strain>
    </source>
</reference>
<gene>
    <name evidence="3" type="ORF">B4918_10185</name>
    <name evidence="4" type="ORF">U2F49_04230</name>
</gene>
<protein>
    <submittedName>
        <fullName evidence="3">Cytoplasmic protein</fullName>
    </submittedName>
    <submittedName>
        <fullName evidence="4">T7SS effector LXG polymorphic toxin</fullName>
    </submittedName>
</protein>
<reference evidence="3 5" key="1">
    <citation type="submission" date="2017-03" db="EMBL/GenBank/DDBJ databases">
        <title>Complete genome sequence of Bacillus thuringiensis L-7601, a novel melanin producing strain.</title>
        <authorList>
            <person name="Cai J."/>
            <person name="Cao Z."/>
            <person name="Tan T."/>
        </authorList>
    </citation>
    <scope>NUCLEOTIDE SEQUENCE [LARGE SCALE GENOMIC DNA]</scope>
    <source>
        <strain evidence="3 5">L-7601</strain>
    </source>
</reference>
<sequence length="539" mass="59941">MSLNMYLGEVQSQTQSMNAVCTATIQGMEQAIQSIDAFTSDTVLQGQTYDSAKAFFAETFRPLAQGIIYLCEELIRQNDAFPSQFQSQVAQADVIEQEILEQIREIDRMKASMEAITQTMPIPGIDAMANLFTVMRKKLQEKLDHLHEFNQTSSNNYATAIQLATSIATGLAEVQSGKGFSPASGIFSTQGLNMEWTTSIQAITEDRNRQADNSIEEGAMCGKISPKSDFEKAWEREKKDLSDAWTGISTGFVDGAVDAWEGFVALGDKETWLNMRDAIINYKETLPAAWNTLSDSFINDFWNGDMESREHYAAYGVASLLTGFIGDKGLSKAGQAGKLAIAGNLAKGKSFMTNSAAYRNVLTDFKLNTGNRLAYADVGGSSIKYELGGAYQEAKDLLNQFAVSKEEYKDLRKRTPNNRIRKSVNTDVPKIDPVYGYEVEKLEADHIVSMKEITDMEGFDLLPREQQIEVLNMDVNFVGLGKPTNASKNAKDWSTWPGHPKYGKVPEIIRLEMLEREAVAREALKKSIKERLQPIENNS</sequence>
<dbReference type="Pfam" id="PF04740">
    <property type="entry name" value="LXG"/>
    <property type="match status" value="1"/>
</dbReference>
<dbReference type="PROSITE" id="PS51756">
    <property type="entry name" value="LXG"/>
    <property type="match status" value="1"/>
</dbReference>
<dbReference type="PANTHER" id="PTHR34976">
    <property type="entry name" value="RIBONUCLEASE YQCG-RELATED"/>
    <property type="match status" value="1"/>
</dbReference>
<evidence type="ECO:0000313" key="5">
    <source>
        <dbReference type="Proteomes" id="UP000191057"/>
    </source>
</evidence>
<dbReference type="PANTHER" id="PTHR34976:SF1">
    <property type="entry name" value="TOXIN BC_0920"/>
    <property type="match status" value="1"/>
</dbReference>
<dbReference type="EMBL" id="JAXOTW010000002">
    <property type="protein sequence ID" value="MDZ5475519.1"/>
    <property type="molecule type" value="Genomic_DNA"/>
</dbReference>
<dbReference type="RefSeq" id="WP_000056137.1">
    <property type="nucleotide sequence ID" value="NZ_CABLCE010000001.1"/>
</dbReference>